<feature type="coiled-coil region" evidence="2">
    <location>
        <begin position="275"/>
        <end position="309"/>
    </location>
</feature>
<dbReference type="PANTHER" id="PTHR34916">
    <property type="entry name" value="GI:13385330"/>
    <property type="match status" value="1"/>
</dbReference>
<dbReference type="AlphaFoldDB" id="A0AAW0NPM0"/>
<evidence type="ECO:0000256" key="1">
    <source>
        <dbReference type="ARBA" id="ARBA00023054"/>
    </source>
</evidence>
<organism evidence="5 6">
    <name type="scientific">Mugilogobius chulae</name>
    <name type="common">yellowstripe goby</name>
    <dbReference type="NCBI Taxonomy" id="88201"/>
    <lineage>
        <taxon>Eukaryota</taxon>
        <taxon>Metazoa</taxon>
        <taxon>Chordata</taxon>
        <taxon>Craniata</taxon>
        <taxon>Vertebrata</taxon>
        <taxon>Euteleostomi</taxon>
        <taxon>Actinopterygii</taxon>
        <taxon>Neopterygii</taxon>
        <taxon>Teleostei</taxon>
        <taxon>Neoteleostei</taxon>
        <taxon>Acanthomorphata</taxon>
        <taxon>Gobiaria</taxon>
        <taxon>Gobiiformes</taxon>
        <taxon>Gobioidei</taxon>
        <taxon>Gobiidae</taxon>
        <taxon>Gobionellinae</taxon>
        <taxon>Mugilogobius</taxon>
    </lineage>
</organism>
<name>A0AAW0NPM0_9GOBI</name>
<accession>A0AAW0NPM0</accession>
<gene>
    <name evidence="5" type="ORF">WMY93_018963</name>
</gene>
<evidence type="ECO:0000256" key="3">
    <source>
        <dbReference type="SAM" id="MobiDB-lite"/>
    </source>
</evidence>
<feature type="compositionally biased region" description="Basic and acidic residues" evidence="3">
    <location>
        <begin position="148"/>
        <end position="161"/>
    </location>
</feature>
<dbReference type="Pfam" id="PF15739">
    <property type="entry name" value="TSNAXIP1_N"/>
    <property type="match status" value="1"/>
</dbReference>
<sequence>MSIKSTKAKPGPFGSDIHRLLQAAEAGHRADILTYSSGHLGPRSLVLSQPREETKQPFWTTSDKHRESPKPLTPRKKQTKTVKNNMKEYLAEVTEDFASLTLEQALASDHPSDSSFDAVPREDTCLNNLLPCMRKPLPKIQPKSAALKKSENKSSPREKASASEMGVSQKDQRKCCQDLVKLSVWTATNAAETHEDKLETELQKLSSRNWPCRDRLSVFSDVFGDVCESSTVFGRILWEIKNEYDLYANQMMSNLENLPSQHSLQRPGTTPKADLEKKAKEVHLLETEAREALEKNKRLKTELQAILDACPKDKKIHDTCLSELDIESADGCDTAVQSKRRQVSQVWTETQELEEELEHRLVSTDITTAIEKRIRALKAEMVKLMVTNNQLEIKNKDLEDKINTFMQHEKISRAIKQRLWSEIRKDL</sequence>
<dbReference type="Proteomes" id="UP001460270">
    <property type="component" value="Unassembled WGS sequence"/>
</dbReference>
<proteinExistence type="predicted"/>
<evidence type="ECO:0000259" key="4">
    <source>
        <dbReference type="Pfam" id="PF15739"/>
    </source>
</evidence>
<evidence type="ECO:0000313" key="6">
    <source>
        <dbReference type="Proteomes" id="UP001460270"/>
    </source>
</evidence>
<feature type="region of interest" description="Disordered" evidence="3">
    <location>
        <begin position="140"/>
        <end position="167"/>
    </location>
</feature>
<evidence type="ECO:0000256" key="2">
    <source>
        <dbReference type="SAM" id="Coils"/>
    </source>
</evidence>
<keyword evidence="6" id="KW-1185">Reference proteome</keyword>
<feature type="domain" description="Translin-associated factor X-interacting protein 1 N-terminal" evidence="4">
    <location>
        <begin position="195"/>
        <end position="300"/>
    </location>
</feature>
<keyword evidence="1 2" id="KW-0175">Coiled coil</keyword>
<feature type="coiled-coil region" evidence="2">
    <location>
        <begin position="374"/>
        <end position="408"/>
    </location>
</feature>
<feature type="region of interest" description="Disordered" evidence="3">
    <location>
        <begin position="48"/>
        <end position="80"/>
    </location>
</feature>
<dbReference type="EMBL" id="JBBPFD010000013">
    <property type="protein sequence ID" value="KAK7902194.1"/>
    <property type="molecule type" value="Genomic_DNA"/>
</dbReference>
<protein>
    <recommendedName>
        <fullName evidence="4">Translin-associated factor X-interacting protein 1 N-terminal domain-containing protein</fullName>
    </recommendedName>
</protein>
<dbReference type="PANTHER" id="PTHR34916:SF1">
    <property type="entry name" value="GI:13385330"/>
    <property type="match status" value="1"/>
</dbReference>
<evidence type="ECO:0000313" key="5">
    <source>
        <dbReference type="EMBL" id="KAK7902194.1"/>
    </source>
</evidence>
<comment type="caution">
    <text evidence="5">The sequence shown here is derived from an EMBL/GenBank/DDBJ whole genome shotgun (WGS) entry which is preliminary data.</text>
</comment>
<dbReference type="InterPro" id="IPR032755">
    <property type="entry name" value="TSNAXIP1_N"/>
</dbReference>
<reference evidence="6" key="1">
    <citation type="submission" date="2024-04" db="EMBL/GenBank/DDBJ databases">
        <title>Salinicola lusitanus LLJ914,a marine bacterium isolated from the Okinawa Trough.</title>
        <authorList>
            <person name="Li J."/>
        </authorList>
    </citation>
    <scope>NUCLEOTIDE SEQUENCE [LARGE SCALE GENOMIC DNA]</scope>
</reference>